<gene>
    <name evidence="4" type="ORF">LTR05_008829</name>
</gene>
<evidence type="ECO:0000313" key="5">
    <source>
        <dbReference type="Proteomes" id="UP001309876"/>
    </source>
</evidence>
<keyword evidence="2" id="KW-1133">Transmembrane helix</keyword>
<dbReference type="AlphaFoldDB" id="A0AAN7PPU3"/>
<accession>A0AAN7PPU3</accession>
<keyword evidence="5" id="KW-1185">Reference proteome</keyword>
<evidence type="ECO:0000256" key="1">
    <source>
        <dbReference type="SAM" id="MobiDB-lite"/>
    </source>
</evidence>
<feature type="transmembrane region" description="Helical" evidence="2">
    <location>
        <begin position="144"/>
        <end position="165"/>
    </location>
</feature>
<reference evidence="4 5" key="1">
    <citation type="submission" date="2023-08" db="EMBL/GenBank/DDBJ databases">
        <title>Black Yeasts Isolated from many extreme environments.</title>
        <authorList>
            <person name="Coleine C."/>
            <person name="Stajich J.E."/>
            <person name="Selbmann L."/>
        </authorList>
    </citation>
    <scope>NUCLEOTIDE SEQUENCE [LARGE SCALE GENOMIC DNA]</scope>
    <source>
        <strain evidence="4 5">CCFEE 5910</strain>
    </source>
</reference>
<dbReference type="Proteomes" id="UP001309876">
    <property type="component" value="Unassembled WGS sequence"/>
</dbReference>
<proteinExistence type="predicted"/>
<feature type="transmembrane region" description="Helical" evidence="2">
    <location>
        <begin position="188"/>
        <end position="210"/>
    </location>
</feature>
<organism evidence="4 5">
    <name type="scientific">Lithohypha guttulata</name>
    <dbReference type="NCBI Taxonomy" id="1690604"/>
    <lineage>
        <taxon>Eukaryota</taxon>
        <taxon>Fungi</taxon>
        <taxon>Dikarya</taxon>
        <taxon>Ascomycota</taxon>
        <taxon>Pezizomycotina</taxon>
        <taxon>Eurotiomycetes</taxon>
        <taxon>Chaetothyriomycetidae</taxon>
        <taxon>Chaetothyriales</taxon>
        <taxon>Trichomeriaceae</taxon>
        <taxon>Lithohypha</taxon>
    </lineage>
</organism>
<keyword evidence="2" id="KW-0472">Membrane</keyword>
<dbReference type="PANTHER" id="PTHR39614:SF2">
    <property type="entry name" value="INTEGRAL MEMBRANE PROTEIN"/>
    <property type="match status" value="1"/>
</dbReference>
<evidence type="ECO:0000256" key="2">
    <source>
        <dbReference type="SAM" id="Phobius"/>
    </source>
</evidence>
<feature type="transmembrane region" description="Helical" evidence="2">
    <location>
        <begin position="66"/>
        <end position="91"/>
    </location>
</feature>
<feature type="transmembrane region" description="Helical" evidence="2">
    <location>
        <begin position="222"/>
        <end position="241"/>
    </location>
</feature>
<feature type="region of interest" description="Disordered" evidence="1">
    <location>
        <begin position="324"/>
        <end position="372"/>
    </location>
</feature>
<keyword evidence="2" id="KW-0812">Transmembrane</keyword>
<dbReference type="EMBL" id="JAVRRJ010000027">
    <property type="protein sequence ID" value="KAK5080004.1"/>
    <property type="molecule type" value="Genomic_DNA"/>
</dbReference>
<evidence type="ECO:0000259" key="3">
    <source>
        <dbReference type="Pfam" id="PF20684"/>
    </source>
</evidence>
<comment type="caution">
    <text evidence="4">The sequence shown here is derived from an EMBL/GenBank/DDBJ whole genome shotgun (WGS) entry which is preliminary data.</text>
</comment>
<sequence length="396" mass="43590">MSTTSNQIYGLTVPEGQYPPFAVVTPNEHAAWIIIATAVGMFCSIFFGIIRFGVRKFIAPKFGLDDYMLGGATALMIIQSAILLVACSNGLGNSIDLLAEEVQAKVQSLYYTSNLLFILALGLSKVSVVFFLRRFSRAKYHKLTYDVVTGLHILWMAGSFLALALQCDLSSPWTVVGHGCGTGVLRRWQVICAVDIVSEVLFVAMAVHLVWSLQTSLESKAVVVGVFSFRLAGIIAIAFRLHTFDEAGFSTNPFLLETEFICWTQTELNWSLISATIPCFQNFLKNLNTRFGGLAPRESAYGYGSNSRSRVGKNAANMSFQMSQLQSTDDPAGGKEDEEVVVQPRLHPKSSRDVGSLTRKNSVNDADTRSIGSDESRRMMIKKEVNWQTTVMPCTT</sequence>
<dbReference type="PANTHER" id="PTHR39614">
    <property type="entry name" value="INTEGRAL MEMBRANE PROTEIN"/>
    <property type="match status" value="1"/>
</dbReference>
<dbReference type="Pfam" id="PF20684">
    <property type="entry name" value="Fung_rhodopsin"/>
    <property type="match status" value="1"/>
</dbReference>
<feature type="domain" description="Rhodopsin" evidence="3">
    <location>
        <begin position="50"/>
        <end position="285"/>
    </location>
</feature>
<dbReference type="InterPro" id="IPR049326">
    <property type="entry name" value="Rhodopsin_dom_fungi"/>
</dbReference>
<feature type="transmembrane region" description="Helical" evidence="2">
    <location>
        <begin position="111"/>
        <end position="132"/>
    </location>
</feature>
<feature type="transmembrane region" description="Helical" evidence="2">
    <location>
        <begin position="30"/>
        <end position="54"/>
    </location>
</feature>
<name>A0AAN7PPU3_9EURO</name>
<evidence type="ECO:0000313" key="4">
    <source>
        <dbReference type="EMBL" id="KAK5080004.1"/>
    </source>
</evidence>
<protein>
    <recommendedName>
        <fullName evidence="3">Rhodopsin domain-containing protein</fullName>
    </recommendedName>
</protein>